<reference evidence="1 2" key="1">
    <citation type="submission" date="2020-09" db="EMBL/GenBank/DDBJ databases">
        <title>De no assembly of potato wild relative species, Solanum commersonii.</title>
        <authorList>
            <person name="Cho K."/>
        </authorList>
    </citation>
    <scope>NUCLEOTIDE SEQUENCE [LARGE SCALE GENOMIC DNA]</scope>
    <source>
        <strain evidence="1">LZ3.2</strain>
        <tissue evidence="1">Leaf</tissue>
    </source>
</reference>
<keyword evidence="2" id="KW-1185">Reference proteome</keyword>
<accession>A0A9J5W6E5</accession>
<protein>
    <submittedName>
        <fullName evidence="1">Uncharacterized protein</fullName>
    </submittedName>
</protein>
<organism evidence="1 2">
    <name type="scientific">Solanum commersonii</name>
    <name type="common">Commerson's wild potato</name>
    <name type="synonym">Commerson's nightshade</name>
    <dbReference type="NCBI Taxonomy" id="4109"/>
    <lineage>
        <taxon>Eukaryota</taxon>
        <taxon>Viridiplantae</taxon>
        <taxon>Streptophyta</taxon>
        <taxon>Embryophyta</taxon>
        <taxon>Tracheophyta</taxon>
        <taxon>Spermatophyta</taxon>
        <taxon>Magnoliopsida</taxon>
        <taxon>eudicotyledons</taxon>
        <taxon>Gunneridae</taxon>
        <taxon>Pentapetalae</taxon>
        <taxon>asterids</taxon>
        <taxon>lamiids</taxon>
        <taxon>Solanales</taxon>
        <taxon>Solanaceae</taxon>
        <taxon>Solanoideae</taxon>
        <taxon>Solaneae</taxon>
        <taxon>Solanum</taxon>
    </lineage>
</organism>
<evidence type="ECO:0000313" key="1">
    <source>
        <dbReference type="EMBL" id="KAG5571181.1"/>
    </source>
</evidence>
<dbReference type="EMBL" id="JACXVP010000012">
    <property type="protein sequence ID" value="KAG5571181.1"/>
    <property type="molecule type" value="Genomic_DNA"/>
</dbReference>
<dbReference type="OrthoDB" id="1304125at2759"/>
<proteinExistence type="predicted"/>
<dbReference type="Proteomes" id="UP000824120">
    <property type="component" value="Chromosome 12"/>
</dbReference>
<evidence type="ECO:0000313" key="2">
    <source>
        <dbReference type="Proteomes" id="UP000824120"/>
    </source>
</evidence>
<gene>
    <name evidence="1" type="ORF">H5410_060947</name>
</gene>
<comment type="caution">
    <text evidence="1">The sequence shown here is derived from an EMBL/GenBank/DDBJ whole genome shotgun (WGS) entry which is preliminary data.</text>
</comment>
<name>A0A9J5W6E5_SOLCO</name>
<dbReference type="AlphaFoldDB" id="A0A9J5W6E5"/>
<sequence>MNDLAEVYHELNVPRSAPNDVYSQVMGPGTHGNNRTLAKIEAPSFVYVHYINDPKMSKDSLIRE</sequence>